<evidence type="ECO:0000313" key="2">
    <source>
        <dbReference type="EMBL" id="KAF2729743.1"/>
    </source>
</evidence>
<dbReference type="OrthoDB" id="3944440at2759"/>
<name>A0A9P4QQS8_9PLEO</name>
<evidence type="ECO:0000256" key="1">
    <source>
        <dbReference type="SAM" id="Phobius"/>
    </source>
</evidence>
<comment type="caution">
    <text evidence="2">The sequence shown here is derived from an EMBL/GenBank/DDBJ whole genome shotgun (WGS) entry which is preliminary data.</text>
</comment>
<proteinExistence type="predicted"/>
<feature type="transmembrane region" description="Helical" evidence="1">
    <location>
        <begin position="130"/>
        <end position="148"/>
    </location>
</feature>
<organism evidence="2 3">
    <name type="scientific">Polyplosphaeria fusca</name>
    <dbReference type="NCBI Taxonomy" id="682080"/>
    <lineage>
        <taxon>Eukaryota</taxon>
        <taxon>Fungi</taxon>
        <taxon>Dikarya</taxon>
        <taxon>Ascomycota</taxon>
        <taxon>Pezizomycotina</taxon>
        <taxon>Dothideomycetes</taxon>
        <taxon>Pleosporomycetidae</taxon>
        <taxon>Pleosporales</taxon>
        <taxon>Tetraplosphaeriaceae</taxon>
        <taxon>Polyplosphaeria</taxon>
    </lineage>
</organism>
<feature type="transmembrane region" description="Helical" evidence="1">
    <location>
        <begin position="180"/>
        <end position="200"/>
    </location>
</feature>
<keyword evidence="1" id="KW-1133">Transmembrane helix</keyword>
<keyword evidence="1" id="KW-0472">Membrane</keyword>
<dbReference type="Proteomes" id="UP000799444">
    <property type="component" value="Unassembled WGS sequence"/>
</dbReference>
<accession>A0A9P4QQS8</accession>
<evidence type="ECO:0000313" key="3">
    <source>
        <dbReference type="Proteomes" id="UP000799444"/>
    </source>
</evidence>
<dbReference type="EMBL" id="ML996236">
    <property type="protein sequence ID" value="KAF2729743.1"/>
    <property type="molecule type" value="Genomic_DNA"/>
</dbReference>
<sequence length="244" mass="27597">MAEHLSQKDEVHLKKRYGISPKKLRIPGTFTRANPSYLLADIAWIAIDVVAALVNAGTILARHRSSFTVVIEGDSDTVDFSGLGADALNKYLTEHPDYVQRALDLGNKRLHYLARLVDPLPAFISKPSRSVAVIAALTSLYVLIRFWILHRKWRFNTPIMLLSYMVWSGAFMWTPLDADLSMWTALYMAFPFISACSVLLHNFLGKNAWKPTTLVLRALDNPRGQDDENEAFLEEYEMNKRAAA</sequence>
<keyword evidence="3" id="KW-1185">Reference proteome</keyword>
<dbReference type="AlphaFoldDB" id="A0A9P4QQS8"/>
<keyword evidence="1" id="KW-0812">Transmembrane</keyword>
<protein>
    <submittedName>
        <fullName evidence="2">Uncharacterized protein</fullName>
    </submittedName>
</protein>
<feature type="transmembrane region" description="Helical" evidence="1">
    <location>
        <begin position="155"/>
        <end position="174"/>
    </location>
</feature>
<reference evidence="2" key="1">
    <citation type="journal article" date="2020" name="Stud. Mycol.">
        <title>101 Dothideomycetes genomes: a test case for predicting lifestyles and emergence of pathogens.</title>
        <authorList>
            <person name="Haridas S."/>
            <person name="Albert R."/>
            <person name="Binder M."/>
            <person name="Bloem J."/>
            <person name="Labutti K."/>
            <person name="Salamov A."/>
            <person name="Andreopoulos B."/>
            <person name="Baker S."/>
            <person name="Barry K."/>
            <person name="Bills G."/>
            <person name="Bluhm B."/>
            <person name="Cannon C."/>
            <person name="Castanera R."/>
            <person name="Culley D."/>
            <person name="Daum C."/>
            <person name="Ezra D."/>
            <person name="Gonzalez J."/>
            <person name="Henrissat B."/>
            <person name="Kuo A."/>
            <person name="Liang C."/>
            <person name="Lipzen A."/>
            <person name="Lutzoni F."/>
            <person name="Magnuson J."/>
            <person name="Mondo S."/>
            <person name="Nolan M."/>
            <person name="Ohm R."/>
            <person name="Pangilinan J."/>
            <person name="Park H.-J."/>
            <person name="Ramirez L."/>
            <person name="Alfaro M."/>
            <person name="Sun H."/>
            <person name="Tritt A."/>
            <person name="Yoshinaga Y."/>
            <person name="Zwiers L.-H."/>
            <person name="Turgeon B."/>
            <person name="Goodwin S."/>
            <person name="Spatafora J."/>
            <person name="Crous P."/>
            <person name="Grigoriev I."/>
        </authorList>
    </citation>
    <scope>NUCLEOTIDE SEQUENCE</scope>
    <source>
        <strain evidence="2">CBS 125425</strain>
    </source>
</reference>
<gene>
    <name evidence="2" type="ORF">EJ04DRAFT_580407</name>
</gene>